<name>A0ABR6KQT4_9BACT</name>
<evidence type="ECO:0000259" key="1">
    <source>
        <dbReference type="Pfam" id="PF12674"/>
    </source>
</evidence>
<comment type="caution">
    <text evidence="2">The sequence shown here is derived from an EMBL/GenBank/DDBJ whole genome shotgun (WGS) entry which is preliminary data.</text>
</comment>
<proteinExistence type="predicted"/>
<evidence type="ECO:0000313" key="3">
    <source>
        <dbReference type="Proteomes" id="UP000533637"/>
    </source>
</evidence>
<accession>A0ABR6KQT4</accession>
<dbReference type="EMBL" id="JACHOC010000006">
    <property type="protein sequence ID" value="MBB4623143.1"/>
    <property type="molecule type" value="Genomic_DNA"/>
</dbReference>
<dbReference type="RefSeq" id="WP_122361681.1">
    <property type="nucleotide sequence ID" value="NZ_BMPB01000007.1"/>
</dbReference>
<organism evidence="2 3">
    <name type="scientific">Parabacteroides faecis</name>
    <dbReference type="NCBI Taxonomy" id="1217282"/>
    <lineage>
        <taxon>Bacteria</taxon>
        <taxon>Pseudomonadati</taxon>
        <taxon>Bacteroidota</taxon>
        <taxon>Bacteroidia</taxon>
        <taxon>Bacteroidales</taxon>
        <taxon>Tannerellaceae</taxon>
        <taxon>Parabacteroides</taxon>
    </lineage>
</organism>
<gene>
    <name evidence="2" type="ORF">GGQ57_003055</name>
</gene>
<feature type="domain" description="Putative zinc ribbon" evidence="1">
    <location>
        <begin position="5"/>
        <end position="89"/>
    </location>
</feature>
<reference evidence="2 3" key="1">
    <citation type="submission" date="2020-08" db="EMBL/GenBank/DDBJ databases">
        <title>Genomic Encyclopedia of Type Strains, Phase IV (KMG-IV): sequencing the most valuable type-strain genomes for metagenomic binning, comparative biology and taxonomic classification.</title>
        <authorList>
            <person name="Goeker M."/>
        </authorList>
    </citation>
    <scope>NUCLEOTIDE SEQUENCE [LARGE SCALE GENOMIC DNA]</scope>
    <source>
        <strain evidence="2 3">DSM 102983</strain>
    </source>
</reference>
<keyword evidence="3" id="KW-1185">Reference proteome</keyword>
<sequence>MEPIYCQSCGMPLISDTDYGTNQDGSKNKEYCAFCFKDGKFVQDVTMDEMIQICLQYSDSFKHDNGESYTKEEALAGMQYYFPQLKRWKKE</sequence>
<dbReference type="InterPro" id="IPR025868">
    <property type="entry name" value="Zn_ribbon_dom_put"/>
</dbReference>
<dbReference type="Pfam" id="PF12674">
    <property type="entry name" value="Zn_ribbon_2"/>
    <property type="match status" value="1"/>
</dbReference>
<protein>
    <recommendedName>
        <fullName evidence="1">Putative zinc ribbon domain-containing protein</fullName>
    </recommendedName>
</protein>
<dbReference type="Proteomes" id="UP000533637">
    <property type="component" value="Unassembled WGS sequence"/>
</dbReference>
<evidence type="ECO:0000313" key="2">
    <source>
        <dbReference type="EMBL" id="MBB4623143.1"/>
    </source>
</evidence>